<gene>
    <name evidence="4" type="ORF">Pmani_028661</name>
</gene>
<dbReference type="SMART" id="SM00322">
    <property type="entry name" value="KH"/>
    <property type="match status" value="2"/>
</dbReference>
<evidence type="ECO:0000256" key="2">
    <source>
        <dbReference type="SAM" id="MobiDB-lite"/>
    </source>
</evidence>
<dbReference type="SMART" id="SM00333">
    <property type="entry name" value="TUDOR"/>
    <property type="match status" value="1"/>
</dbReference>
<reference evidence="4" key="1">
    <citation type="submission" date="2023-11" db="EMBL/GenBank/DDBJ databases">
        <title>Genome assemblies of two species of porcelain crab, Petrolisthes cinctipes and Petrolisthes manimaculis (Anomura: Porcellanidae).</title>
        <authorList>
            <person name="Angst P."/>
        </authorList>
    </citation>
    <scope>NUCLEOTIDE SEQUENCE</scope>
    <source>
        <strain evidence="4">PB745_02</strain>
        <tissue evidence="4">Gill</tissue>
    </source>
</reference>
<dbReference type="GO" id="GO:0043186">
    <property type="term" value="C:P granule"/>
    <property type="evidence" value="ECO:0007669"/>
    <property type="project" value="TreeGrafter"/>
</dbReference>
<dbReference type="InterPro" id="IPR004088">
    <property type="entry name" value="KH_dom_type_1"/>
</dbReference>
<dbReference type="InterPro" id="IPR036612">
    <property type="entry name" value="KH_dom_type_1_sf"/>
</dbReference>
<dbReference type="SUPFAM" id="SSF63748">
    <property type="entry name" value="Tudor/PWWP/MBT"/>
    <property type="match status" value="1"/>
</dbReference>
<dbReference type="InterPro" id="IPR050621">
    <property type="entry name" value="Tudor_domain_containing"/>
</dbReference>
<dbReference type="Pfam" id="PF00567">
    <property type="entry name" value="TUDOR"/>
    <property type="match status" value="1"/>
</dbReference>
<dbReference type="GO" id="GO:0007283">
    <property type="term" value="P:spermatogenesis"/>
    <property type="evidence" value="ECO:0007669"/>
    <property type="project" value="TreeGrafter"/>
</dbReference>
<dbReference type="PROSITE" id="PS50084">
    <property type="entry name" value="KH_TYPE_1"/>
    <property type="match status" value="2"/>
</dbReference>
<dbReference type="Gene3D" id="2.30.30.140">
    <property type="match status" value="1"/>
</dbReference>
<comment type="caution">
    <text evidence="4">The sequence shown here is derived from an EMBL/GenBank/DDBJ whole genome shotgun (WGS) entry which is preliminary data.</text>
</comment>
<dbReference type="EMBL" id="JAWZYT010003310">
    <property type="protein sequence ID" value="KAK4299024.1"/>
    <property type="molecule type" value="Genomic_DNA"/>
</dbReference>
<dbReference type="GO" id="GO:0034587">
    <property type="term" value="P:piRNA processing"/>
    <property type="evidence" value="ECO:0007669"/>
    <property type="project" value="TreeGrafter"/>
</dbReference>
<dbReference type="PANTHER" id="PTHR22948">
    <property type="entry name" value="TUDOR DOMAIN CONTAINING PROTEIN"/>
    <property type="match status" value="1"/>
</dbReference>
<evidence type="ECO:0000313" key="5">
    <source>
        <dbReference type="Proteomes" id="UP001292094"/>
    </source>
</evidence>
<dbReference type="InterPro" id="IPR004087">
    <property type="entry name" value="KH_dom"/>
</dbReference>
<keyword evidence="5" id="KW-1185">Reference proteome</keyword>
<dbReference type="Gene3D" id="3.30.1370.10">
    <property type="entry name" value="K Homology domain, type 1"/>
    <property type="match status" value="2"/>
</dbReference>
<dbReference type="AlphaFoldDB" id="A0AAE1P113"/>
<dbReference type="InterPro" id="IPR035437">
    <property type="entry name" value="SNase_OB-fold_sf"/>
</dbReference>
<feature type="domain" description="Tudor" evidence="3">
    <location>
        <begin position="302"/>
        <end position="365"/>
    </location>
</feature>
<dbReference type="GO" id="GO:0005739">
    <property type="term" value="C:mitochondrion"/>
    <property type="evidence" value="ECO:0007669"/>
    <property type="project" value="UniProtKB-ARBA"/>
</dbReference>
<feature type="compositionally biased region" description="Polar residues" evidence="2">
    <location>
        <begin position="221"/>
        <end position="247"/>
    </location>
</feature>
<dbReference type="GO" id="GO:0030719">
    <property type="term" value="P:P granule organization"/>
    <property type="evidence" value="ECO:0007669"/>
    <property type="project" value="TreeGrafter"/>
</dbReference>
<accession>A0AAE1P113</accession>
<evidence type="ECO:0000259" key="3">
    <source>
        <dbReference type="PROSITE" id="PS50304"/>
    </source>
</evidence>
<dbReference type="PROSITE" id="PS50304">
    <property type="entry name" value="TUDOR"/>
    <property type="match status" value="1"/>
</dbReference>
<dbReference type="CDD" id="cd00105">
    <property type="entry name" value="KH-I"/>
    <property type="match status" value="1"/>
</dbReference>
<organism evidence="4 5">
    <name type="scientific">Petrolisthes manimaculis</name>
    <dbReference type="NCBI Taxonomy" id="1843537"/>
    <lineage>
        <taxon>Eukaryota</taxon>
        <taxon>Metazoa</taxon>
        <taxon>Ecdysozoa</taxon>
        <taxon>Arthropoda</taxon>
        <taxon>Crustacea</taxon>
        <taxon>Multicrustacea</taxon>
        <taxon>Malacostraca</taxon>
        <taxon>Eumalacostraca</taxon>
        <taxon>Eucarida</taxon>
        <taxon>Decapoda</taxon>
        <taxon>Pleocyemata</taxon>
        <taxon>Anomura</taxon>
        <taxon>Galatheoidea</taxon>
        <taxon>Porcellanidae</taxon>
        <taxon>Petrolisthes</taxon>
    </lineage>
</organism>
<keyword evidence="1" id="KW-0694">RNA-binding</keyword>
<sequence>MAGTRITSLLIPVGGAVLLSGLAGAAYYYFNKEDEVETNTSKSSGQRCVSTRVRVPVDVVGLVIGRQGSNIKLIQDRTNTKIDFSDEAEVDGHRSCSIHGSEDSVCLAQQLILKAVKDQPVMETKEMLVPQVAVGRIIGRGGNAIRQLSHSTGAKIIVEREEDRPIPLNYPEDMKKIVLKGSIEQIEAAKLQLLQKVAEEETMRQQISASAANMSLRARTRQTNQETEANQSPVSIGSPNHESLSPGSSERFLEAFVSAVESAAHFWIQLVGPQSVELDKLVTEMTEYYSNEETRELHSLDKVKEGSMVAAKFLDDNSWYRGRVCECLEEEGKGRQVNVYYVDFGDTEIVKGDSVCELRTDFLRLSFQAMECFLANIIPESAKGDKAADAFEELTYAAQWRPVMVKVVGYRQEGEGTIPCVQIVDTNGPEDVEVAEELVKRGLAEYANGTSISTSTS</sequence>
<dbReference type="Gene3D" id="2.40.50.90">
    <property type="match status" value="1"/>
</dbReference>
<dbReference type="Pfam" id="PF00013">
    <property type="entry name" value="KH_1"/>
    <property type="match status" value="2"/>
</dbReference>
<feature type="region of interest" description="Disordered" evidence="2">
    <location>
        <begin position="208"/>
        <end position="247"/>
    </location>
</feature>
<evidence type="ECO:0000256" key="1">
    <source>
        <dbReference type="PROSITE-ProRule" id="PRU00117"/>
    </source>
</evidence>
<dbReference type="Proteomes" id="UP001292094">
    <property type="component" value="Unassembled WGS sequence"/>
</dbReference>
<evidence type="ECO:0000313" key="4">
    <source>
        <dbReference type="EMBL" id="KAK4299024.1"/>
    </source>
</evidence>
<dbReference type="FunFam" id="2.30.30.140:FF:000018">
    <property type="entry name" value="Serine/threonine-protein kinase 31"/>
    <property type="match status" value="1"/>
</dbReference>
<protein>
    <recommendedName>
        <fullName evidence="3">Tudor domain-containing protein</fullName>
    </recommendedName>
</protein>
<dbReference type="GO" id="GO:0003723">
    <property type="term" value="F:RNA binding"/>
    <property type="evidence" value="ECO:0007669"/>
    <property type="project" value="UniProtKB-UniRule"/>
</dbReference>
<dbReference type="InterPro" id="IPR002999">
    <property type="entry name" value="Tudor"/>
</dbReference>
<name>A0AAE1P113_9EUCA</name>
<proteinExistence type="predicted"/>
<dbReference type="PANTHER" id="PTHR22948:SF29">
    <property type="entry name" value="FI02030P-RELATED"/>
    <property type="match status" value="1"/>
</dbReference>
<dbReference type="SUPFAM" id="SSF54791">
    <property type="entry name" value="Eukaryotic type KH-domain (KH-domain type I)"/>
    <property type="match status" value="2"/>
</dbReference>